<gene>
    <name evidence="2" type="ORF">MBORA_13050</name>
</gene>
<dbReference type="InterPro" id="IPR013783">
    <property type="entry name" value="Ig-like_fold"/>
</dbReference>
<dbReference type="Gene3D" id="2.60.40.10">
    <property type="entry name" value="Immunoglobulins"/>
    <property type="match status" value="2"/>
</dbReference>
<dbReference type="PATRIC" id="fig|66851.6.peg.1418"/>
<feature type="domain" description="DUF4015" evidence="1">
    <location>
        <begin position="613"/>
        <end position="702"/>
    </location>
</feature>
<proteinExistence type="predicted"/>
<dbReference type="Pfam" id="PF13200">
    <property type="entry name" value="DUF4015"/>
    <property type="match status" value="1"/>
</dbReference>
<dbReference type="Proteomes" id="UP000077428">
    <property type="component" value="Unassembled WGS sequence"/>
</dbReference>
<dbReference type="OrthoDB" id="18481at2157"/>
<sequence length="771" mass="86161">MKLKLSFFAFLFVILLFSINVITAGDVDNNTISNQSLDNPILINESENLTSVFSEPIKNYTIEANDLTIYYKSKTPFKISLKDSNASGIANKSITIIIAGKNYVKTTDKDGVVKFKISFKPGNYLVKVVYNDNRSVKTTAIVKVLTTVKANDLYKVYKDPKKFTAQFLKANGNPLANKYVKFKINGKTYKVKTNSKGLATLKINLKKGSYKIFSYNADKLSKVNKIKVYSKSSTKIKTDTYTFLTSQKKVIKVTLNNKFAYGVGAKIIKIKINSKSYSKKTNSKGIAYFKLPKLNKGHYTVKYTFKGEGAYLKSSTSNKVIIIPSKVSKISIISKTNFGHGAKTPFKLQLKAGGINLYKKTINIKLNNKRYDLITNNHGIVSLPINDLNVGDYNLTYLFKGDSKINPINGEVIIHVKERINTNIHWSSTVEFSHGLQIYKIFLNTSNSSNVAGKTIKVFVDGESFTAKTNSQGYANIYAHTSVGVHKVKFSFSGDDEFNPSQSMKNIKVNKKTIKGCGYWLFGCDMNKVSLSKLASKGTKDIFLNSKAFSLYGKSKVISWIKNANKKGIRVHIWMQAFYKGKWISPLSSSSPNQALFNKITKEAKSYASINCVAGVHFDYLRYPGNAYKHNGGIEAINKFVRQVTTEIHKTNSKCIVSAAIMPETSSNKYYYGQDMEVLGRYLDVVIPMIYKGNYGKNSKWITTTAKYFVKNSKGANIWGGIQSYYSDNNVKKLPIKSLTADCKATTNSGASGVVVFRWGITNFIDLSKFL</sequence>
<evidence type="ECO:0000259" key="1">
    <source>
        <dbReference type="Pfam" id="PF13200"/>
    </source>
</evidence>
<dbReference type="AlphaFoldDB" id="A0A166AKW7"/>
<dbReference type="SUPFAM" id="SSF51445">
    <property type="entry name" value="(Trans)glycosidases"/>
    <property type="match status" value="1"/>
</dbReference>
<dbReference type="InterPro" id="IPR025275">
    <property type="entry name" value="DUF4015"/>
</dbReference>
<dbReference type="Gene3D" id="3.20.20.80">
    <property type="entry name" value="Glycosidases"/>
    <property type="match status" value="1"/>
</dbReference>
<name>A0A166AKW7_METOA</name>
<keyword evidence="3" id="KW-1185">Reference proteome</keyword>
<dbReference type="EMBL" id="LWMU01000074">
    <property type="protein sequence ID" value="KZX12168.1"/>
    <property type="molecule type" value="Genomic_DNA"/>
</dbReference>
<protein>
    <submittedName>
        <fullName evidence="2">Bacterial Ig-like domain protein</fullName>
    </submittedName>
</protein>
<dbReference type="RefSeq" id="WP_042692843.1">
    <property type="nucleotide sequence ID" value="NZ_CABMAB010000014.1"/>
</dbReference>
<comment type="caution">
    <text evidence="2">The sequence shown here is derived from an EMBL/GenBank/DDBJ whole genome shotgun (WGS) entry which is preliminary data.</text>
</comment>
<dbReference type="InterPro" id="IPR017853">
    <property type="entry name" value="GH"/>
</dbReference>
<reference evidence="3" key="1">
    <citation type="journal article" date="2016" name="Genome Announc.">
        <title>Draft Genome Sequences of Methanobrevibacter curvatus DSM11111, Methanobrevibacter cuticularis DSM11139, Methanobrevibacter filiformis DSM11501, and Methanobrevibacter oralis DSM7256.</title>
        <authorList>
            <person name="Poehlein A."/>
            <person name="Seedorf H."/>
        </authorList>
    </citation>
    <scope>NUCLEOTIDE SEQUENCE [LARGE SCALE GENOMIC DNA]</scope>
    <source>
        <strain evidence="3">DSM 7256 / JCM 30027 / ZR</strain>
    </source>
</reference>
<evidence type="ECO:0000313" key="3">
    <source>
        <dbReference type="Proteomes" id="UP000077428"/>
    </source>
</evidence>
<accession>A0A166AKW7</accession>
<evidence type="ECO:0000313" key="2">
    <source>
        <dbReference type="EMBL" id="KZX12168.1"/>
    </source>
</evidence>
<organism evidence="2 3">
    <name type="scientific">Methanobrevibacter oralis</name>
    <dbReference type="NCBI Taxonomy" id="66851"/>
    <lineage>
        <taxon>Archaea</taxon>
        <taxon>Methanobacteriati</taxon>
        <taxon>Methanobacteriota</taxon>
        <taxon>Methanomada group</taxon>
        <taxon>Methanobacteria</taxon>
        <taxon>Methanobacteriales</taxon>
        <taxon>Methanobacteriaceae</taxon>
        <taxon>Methanobrevibacter</taxon>
    </lineage>
</organism>